<dbReference type="REBASE" id="391695">
    <property type="entry name" value="S.Eba1050ORF5030P"/>
</dbReference>
<evidence type="ECO:0000256" key="1">
    <source>
        <dbReference type="ARBA" id="ARBA00010923"/>
    </source>
</evidence>
<dbReference type="SUPFAM" id="SSF116734">
    <property type="entry name" value="DNA methylase specificity domain"/>
    <property type="match status" value="2"/>
</dbReference>
<dbReference type="Pfam" id="PF01420">
    <property type="entry name" value="Methylase_S"/>
    <property type="match status" value="2"/>
</dbReference>
<evidence type="ECO:0000313" key="5">
    <source>
        <dbReference type="EMBL" id="QKF07550.1"/>
    </source>
</evidence>
<dbReference type="Gene3D" id="3.90.220.20">
    <property type="entry name" value="DNA methylase specificity domains"/>
    <property type="match status" value="2"/>
</dbReference>
<dbReference type="InterPro" id="IPR000055">
    <property type="entry name" value="Restrct_endonuc_typeI_TRD"/>
</dbReference>
<reference evidence="6" key="1">
    <citation type="submission" date="2020-05" db="EMBL/GenBank/DDBJ databases">
        <title>Novel species in genus Nocardioides.</title>
        <authorList>
            <person name="Zhang G."/>
        </authorList>
    </citation>
    <scope>NUCLEOTIDE SEQUENCE [LARGE SCALE GENOMIC DNA]</scope>
    <source>
        <strain evidence="6">zg-1050</strain>
    </source>
</reference>
<dbReference type="AlphaFoldDB" id="A0A6M8J0Q1"/>
<evidence type="ECO:0000259" key="4">
    <source>
        <dbReference type="Pfam" id="PF01420"/>
    </source>
</evidence>
<dbReference type="GO" id="GO:0009307">
    <property type="term" value="P:DNA restriction-modification system"/>
    <property type="evidence" value="ECO:0007669"/>
    <property type="project" value="UniProtKB-KW"/>
</dbReference>
<evidence type="ECO:0000256" key="3">
    <source>
        <dbReference type="ARBA" id="ARBA00023125"/>
    </source>
</evidence>
<feature type="domain" description="Type I restriction modification DNA specificity" evidence="4">
    <location>
        <begin position="4"/>
        <end position="163"/>
    </location>
</feature>
<keyword evidence="2" id="KW-0680">Restriction system</keyword>
<proteinExistence type="inferred from homology"/>
<organism evidence="5 6">
    <name type="scientific">Berryella wangjianweii</name>
    <dbReference type="NCBI Taxonomy" id="2734634"/>
    <lineage>
        <taxon>Bacteria</taxon>
        <taxon>Bacillati</taxon>
        <taxon>Actinomycetota</taxon>
        <taxon>Coriobacteriia</taxon>
        <taxon>Eggerthellales</taxon>
        <taxon>Eggerthellaceae</taxon>
        <taxon>Berryella</taxon>
    </lineage>
</organism>
<dbReference type="InterPro" id="IPR044946">
    <property type="entry name" value="Restrct_endonuc_typeI_TRD_sf"/>
</dbReference>
<dbReference type="GO" id="GO:0003677">
    <property type="term" value="F:DNA binding"/>
    <property type="evidence" value="ECO:0007669"/>
    <property type="project" value="UniProtKB-KW"/>
</dbReference>
<feature type="domain" description="Type I restriction modification DNA specificity" evidence="4">
    <location>
        <begin position="186"/>
        <end position="369"/>
    </location>
</feature>
<comment type="similarity">
    <text evidence="1">Belongs to the type-I restriction system S methylase family.</text>
</comment>
<evidence type="ECO:0000313" key="6">
    <source>
        <dbReference type="Proteomes" id="UP000503297"/>
    </source>
</evidence>
<name>A0A6M8J0Q1_9ACTN</name>
<protein>
    <recommendedName>
        <fullName evidence="4">Type I restriction modification DNA specificity domain-containing protein</fullName>
    </recommendedName>
</protein>
<dbReference type="Proteomes" id="UP000503297">
    <property type="component" value="Chromosome"/>
</dbReference>
<gene>
    <name evidence="5" type="ORF">HLV38_05025</name>
</gene>
<evidence type="ECO:0000256" key="2">
    <source>
        <dbReference type="ARBA" id="ARBA00022747"/>
    </source>
</evidence>
<dbReference type="CDD" id="cd17245">
    <property type="entry name" value="RMtype1_S_TteMORF1547P-TRD2-CR2_Aco12261I-TRD1-CR1_like"/>
    <property type="match status" value="1"/>
</dbReference>
<dbReference type="KEGG" id="bwa:HLV38_05025"/>
<sequence>MVKQVSLADACILIMGQSPSSDSYNKEHKGLPFFQGNADFGKVSPIAKTWCTNPKKVAEKGDILLSVRAPIGAVNLASEQCCIGRGLAAVRPKSDGIRRNYLKHLLLACRPKLEHLGTGSTFKAIGKKSLSEFSVPLYRIEEQKQIEQRFELIFECVSIQNEVLVRLDELVKSRFIEMFGDPANNPKEYKVSPLGDCLSIQPSNGMYKPLKEYVVNGSGTPIVRIDSFEKRWPGTACLKRLNCTDSDLKRYGLRRGDIVINRVNSIGHMGKSMMVGELNEDVVFESNMMRLHANEALMIPAFMAAQLDTRYSKGYFESNAKRAIGQASINQTDVKRLSVLVPPIELQEEYVAFVAQVDKLEFAARQQIEKLQTLYDSLAQSYFGGQED</sequence>
<keyword evidence="3" id="KW-0238">DNA-binding</keyword>
<dbReference type="PANTHER" id="PTHR30408">
    <property type="entry name" value="TYPE-1 RESTRICTION ENZYME ECOKI SPECIFICITY PROTEIN"/>
    <property type="match status" value="1"/>
</dbReference>
<keyword evidence="6" id="KW-1185">Reference proteome</keyword>
<dbReference type="CDD" id="cd17517">
    <property type="entry name" value="RMtype1_S_EcoKI_StySPI-TRD2-CR2_like"/>
    <property type="match status" value="1"/>
</dbReference>
<dbReference type="InterPro" id="IPR052021">
    <property type="entry name" value="Type-I_RS_S_subunit"/>
</dbReference>
<dbReference type="EMBL" id="CP053716">
    <property type="protein sequence ID" value="QKF07550.1"/>
    <property type="molecule type" value="Genomic_DNA"/>
</dbReference>
<dbReference type="PANTHER" id="PTHR30408:SF12">
    <property type="entry name" value="TYPE I RESTRICTION ENZYME MJAVIII SPECIFICITY SUBUNIT"/>
    <property type="match status" value="1"/>
</dbReference>
<dbReference type="RefSeq" id="WP_173164759.1">
    <property type="nucleotide sequence ID" value="NZ_CP053716.1"/>
</dbReference>
<accession>A0A6M8J0Q1</accession>